<organism evidence="4 5">
    <name type="scientific">Entotheonella factor</name>
    <dbReference type="NCBI Taxonomy" id="1429438"/>
    <lineage>
        <taxon>Bacteria</taxon>
        <taxon>Pseudomonadati</taxon>
        <taxon>Nitrospinota/Tectimicrobiota group</taxon>
        <taxon>Candidatus Tectimicrobiota</taxon>
        <taxon>Candidatus Entotheonellia</taxon>
        <taxon>Candidatus Entotheonellales</taxon>
        <taxon>Candidatus Entotheonellaceae</taxon>
        <taxon>Candidatus Entotheonella</taxon>
    </lineage>
</organism>
<feature type="domain" description="Ketoreductase" evidence="3">
    <location>
        <begin position="288"/>
        <end position="486"/>
    </location>
</feature>
<evidence type="ECO:0000256" key="1">
    <source>
        <dbReference type="ARBA" id="ARBA00022450"/>
    </source>
</evidence>
<evidence type="ECO:0000313" key="5">
    <source>
        <dbReference type="Proteomes" id="UP000019141"/>
    </source>
</evidence>
<dbReference type="InterPro" id="IPR057326">
    <property type="entry name" value="KR_dom"/>
</dbReference>
<dbReference type="Pfam" id="PF21394">
    <property type="entry name" value="Beta-ketacyl_N"/>
    <property type="match status" value="1"/>
</dbReference>
<keyword evidence="5" id="KW-1185">Reference proteome</keyword>
<protein>
    <recommendedName>
        <fullName evidence="3">Ketoreductase domain-containing protein</fullName>
    </recommendedName>
</protein>
<reference evidence="4 5" key="1">
    <citation type="journal article" date="2014" name="Nature">
        <title>An environmental bacterial taxon with a large and distinct metabolic repertoire.</title>
        <authorList>
            <person name="Wilson M.C."/>
            <person name="Mori T."/>
            <person name="Ruckert C."/>
            <person name="Uria A.R."/>
            <person name="Helf M.J."/>
            <person name="Takada K."/>
            <person name="Gernert C."/>
            <person name="Steffens U.A."/>
            <person name="Heycke N."/>
            <person name="Schmitt S."/>
            <person name="Rinke C."/>
            <person name="Helfrich E.J."/>
            <person name="Brachmann A.O."/>
            <person name="Gurgui C."/>
            <person name="Wakimoto T."/>
            <person name="Kracht M."/>
            <person name="Crusemann M."/>
            <person name="Hentschel U."/>
            <person name="Abe I."/>
            <person name="Matsunaga S."/>
            <person name="Kalinowski J."/>
            <person name="Takeyama H."/>
            <person name="Piel J."/>
        </authorList>
    </citation>
    <scope>NUCLEOTIDE SEQUENCE [LARGE SCALE GENOMIC DNA]</scope>
    <source>
        <strain evidence="5">TSY1</strain>
    </source>
</reference>
<dbReference type="Gene3D" id="3.30.70.3290">
    <property type="match status" value="1"/>
</dbReference>
<dbReference type="CDD" id="cd08953">
    <property type="entry name" value="KR_2_SDR_x"/>
    <property type="match status" value="1"/>
</dbReference>
<dbReference type="InterPro" id="IPR050091">
    <property type="entry name" value="PKS_NRPS_Biosynth_Enz"/>
</dbReference>
<accession>W4L612</accession>
<keyword evidence="1" id="KW-0596">Phosphopantetheine</keyword>
<dbReference type="SMART" id="SM00822">
    <property type="entry name" value="PKS_KR"/>
    <property type="match status" value="1"/>
</dbReference>
<dbReference type="EMBL" id="AZHW01001219">
    <property type="protein sequence ID" value="ETW93543.1"/>
    <property type="molecule type" value="Genomic_DNA"/>
</dbReference>
<evidence type="ECO:0000259" key="3">
    <source>
        <dbReference type="SMART" id="SM00822"/>
    </source>
</evidence>
<gene>
    <name evidence="4" type="ORF">ETSY1_38760</name>
</gene>
<proteinExistence type="predicted"/>
<comment type="caution">
    <text evidence="4">The sequence shown here is derived from an EMBL/GenBank/DDBJ whole genome shotgun (WGS) entry which is preliminary data.</text>
</comment>
<dbReference type="SUPFAM" id="SSF51735">
    <property type="entry name" value="NAD(P)-binding Rossmann-fold domains"/>
    <property type="match status" value="2"/>
</dbReference>
<evidence type="ECO:0000256" key="2">
    <source>
        <dbReference type="ARBA" id="ARBA00022553"/>
    </source>
</evidence>
<dbReference type="Pfam" id="PF08659">
    <property type="entry name" value="KR"/>
    <property type="match status" value="1"/>
</dbReference>
<dbReference type="InterPro" id="IPR013968">
    <property type="entry name" value="PKS_KR"/>
</dbReference>
<feature type="non-terminal residue" evidence="4">
    <location>
        <position position="556"/>
    </location>
</feature>
<dbReference type="InterPro" id="IPR049490">
    <property type="entry name" value="C883_1060-like_KR_N"/>
</dbReference>
<name>W4L612_ENTF1</name>
<dbReference type="Gene3D" id="3.40.50.720">
    <property type="entry name" value="NAD(P)-binding Rossmann-like Domain"/>
    <property type="match status" value="1"/>
</dbReference>
<dbReference type="AlphaFoldDB" id="W4L612"/>
<dbReference type="InterPro" id="IPR036291">
    <property type="entry name" value="NAD(P)-bd_dom_sf"/>
</dbReference>
<dbReference type="GO" id="GO:0004312">
    <property type="term" value="F:fatty acid synthase activity"/>
    <property type="evidence" value="ECO:0007669"/>
    <property type="project" value="TreeGrafter"/>
</dbReference>
<dbReference type="GO" id="GO:0006633">
    <property type="term" value="P:fatty acid biosynthetic process"/>
    <property type="evidence" value="ECO:0007669"/>
    <property type="project" value="TreeGrafter"/>
</dbReference>
<dbReference type="PANTHER" id="PTHR43775">
    <property type="entry name" value="FATTY ACID SYNTHASE"/>
    <property type="match status" value="1"/>
</dbReference>
<dbReference type="Proteomes" id="UP000019141">
    <property type="component" value="Unassembled WGS sequence"/>
</dbReference>
<evidence type="ECO:0000313" key="4">
    <source>
        <dbReference type="EMBL" id="ETW93543.1"/>
    </source>
</evidence>
<keyword evidence="2" id="KW-0597">Phosphoprotein</keyword>
<dbReference type="PANTHER" id="PTHR43775:SF37">
    <property type="entry name" value="SI:DKEY-61P9.11"/>
    <property type="match status" value="1"/>
</dbReference>
<sequence>MEIDWAGFYAAEQRRRVPLPTYPFERQRYWIEGQPAPPAPALEPKLAMRDWFSMPSWKRSHPLALFPQLDLSEHHSVWLVFADAEGLGEQLAQRLEQQDQTVITVNAGEAFAQHDALTYTVHPLEKADYQALFQALRAAQLQPDRIVHLWNVTSTAAEGEGLPAFYSLLFLAQSLGEEVLTEPVRLAVVANQVHVVTGEEQLVAEKAVLLGPCRVMPQEYPQLTCRSIDVVLPPSESGSRSGLIDQLFMELITDSPDAVVAYRGQRRWVQTFEPVALGQGRSLLRPQGAYLITNGLSETGLTLAHYLAQTVQAKLVLTDPAPFPDRAAWPDWLASPCADDETCHKIEQLQAIEAFGAEVWVLGATELADIRAALAQVRQQVGQVHGVIHIPATRGGGLMQLKTAEQAQQVLAPRVIDTPMLEAALHDTPLDFLALFGSNVSVTGGLGLVDECAASAFLDAYAHSRENPLTFPIIAIDWSGWHWDDHFEQLAAGAPQMQADIKLLRETYGITPEEAGQAFELALSSAQPQIVVSTRDLQTFIDEQNTLTTSNVVRQQ</sequence>
<dbReference type="HOGENOM" id="CLU_490528_0_0_7"/>